<dbReference type="CDD" id="cd05399">
    <property type="entry name" value="NT_Rel-Spo_like"/>
    <property type="match status" value="1"/>
</dbReference>
<dbReference type="FunFam" id="3.10.20.30:FF:000002">
    <property type="entry name" value="GTP pyrophosphokinase (RelA/SpoT)"/>
    <property type="match status" value="1"/>
</dbReference>
<dbReference type="InterPro" id="IPR004811">
    <property type="entry name" value="RelA/Spo_fam"/>
</dbReference>
<dbReference type="GO" id="GO:0015969">
    <property type="term" value="P:guanosine tetraphosphate metabolic process"/>
    <property type="evidence" value="ECO:0007669"/>
    <property type="project" value="InterPro"/>
</dbReference>
<dbReference type="Gene3D" id="3.30.70.260">
    <property type="match status" value="1"/>
</dbReference>
<dbReference type="CDD" id="cd01668">
    <property type="entry name" value="TGS_RSH"/>
    <property type="match status" value="1"/>
</dbReference>
<dbReference type="CDD" id="cd00077">
    <property type="entry name" value="HDc"/>
    <property type="match status" value="1"/>
</dbReference>
<dbReference type="NCBIfam" id="TIGR00691">
    <property type="entry name" value="spoT_relA"/>
    <property type="match status" value="1"/>
</dbReference>
<dbReference type="PANTHER" id="PTHR21262">
    <property type="entry name" value="GUANOSINE-3',5'-BIS DIPHOSPHATE 3'-PYROPHOSPHOHYDROLASE"/>
    <property type="match status" value="1"/>
</dbReference>
<evidence type="ECO:0000313" key="5">
    <source>
        <dbReference type="Proteomes" id="UP000229740"/>
    </source>
</evidence>
<keyword evidence="4" id="KW-0418">Kinase</keyword>
<gene>
    <name evidence="4" type="ORF">CSB45_12050</name>
</gene>
<dbReference type="SMART" id="SM00954">
    <property type="entry name" value="RelA_SpoT"/>
    <property type="match status" value="1"/>
</dbReference>
<comment type="caution">
    <text evidence="4">The sequence shown here is derived from an EMBL/GenBank/DDBJ whole genome shotgun (WGS) entry which is preliminary data.</text>
</comment>
<dbReference type="SUPFAM" id="SSF81271">
    <property type="entry name" value="TGS-like"/>
    <property type="match status" value="1"/>
</dbReference>
<proteinExistence type="inferred from homology"/>
<dbReference type="InterPro" id="IPR043519">
    <property type="entry name" value="NT_sf"/>
</dbReference>
<dbReference type="Proteomes" id="UP000229740">
    <property type="component" value="Unassembled WGS sequence"/>
</dbReference>
<dbReference type="InterPro" id="IPR033655">
    <property type="entry name" value="TGS_RelA/SpoT"/>
</dbReference>
<dbReference type="Gene3D" id="3.30.460.10">
    <property type="entry name" value="Beta Polymerase, domain 2"/>
    <property type="match status" value="1"/>
</dbReference>
<dbReference type="PROSITE" id="PS51831">
    <property type="entry name" value="HD"/>
    <property type="match status" value="1"/>
</dbReference>
<evidence type="ECO:0000259" key="2">
    <source>
        <dbReference type="PROSITE" id="PS51831"/>
    </source>
</evidence>
<dbReference type="InterPro" id="IPR012675">
    <property type="entry name" value="Beta-grasp_dom_sf"/>
</dbReference>
<feature type="domain" description="TGS" evidence="3">
    <location>
        <begin position="391"/>
        <end position="452"/>
    </location>
</feature>
<dbReference type="AlphaFoldDB" id="A0A2G6E3C8"/>
<dbReference type="Pfam" id="PF13291">
    <property type="entry name" value="ACT_4"/>
    <property type="match status" value="1"/>
</dbReference>
<dbReference type="InterPro" id="IPR006674">
    <property type="entry name" value="HD_domain"/>
</dbReference>
<evidence type="ECO:0000313" key="4">
    <source>
        <dbReference type="EMBL" id="PID56258.1"/>
    </source>
</evidence>
<dbReference type="Pfam" id="PF13328">
    <property type="entry name" value="HD_4"/>
    <property type="match status" value="1"/>
</dbReference>
<evidence type="ECO:0000259" key="3">
    <source>
        <dbReference type="PROSITE" id="PS51880"/>
    </source>
</evidence>
<dbReference type="GO" id="GO:0008893">
    <property type="term" value="F:guanosine-3',5'-bis(diphosphate) 3'-diphosphatase activity"/>
    <property type="evidence" value="ECO:0007669"/>
    <property type="project" value="TreeGrafter"/>
</dbReference>
<dbReference type="InterPro" id="IPR004095">
    <property type="entry name" value="TGS"/>
</dbReference>
<reference evidence="4 5" key="1">
    <citation type="submission" date="2017-10" db="EMBL/GenBank/DDBJ databases">
        <title>Novel microbial diversity and functional potential in the marine mammal oral microbiome.</title>
        <authorList>
            <person name="Dudek N.K."/>
            <person name="Sun C.L."/>
            <person name="Burstein D."/>
            <person name="Kantor R.S."/>
            <person name="Aliaga Goltsman D.S."/>
            <person name="Bik E.M."/>
            <person name="Thomas B.C."/>
            <person name="Banfield J.F."/>
            <person name="Relman D.A."/>
        </authorList>
    </citation>
    <scope>NUCLEOTIDE SEQUENCE [LARGE SCALE GENOMIC DNA]</scope>
    <source>
        <strain evidence="4">DOLZORAL124_49_17</strain>
    </source>
</reference>
<dbReference type="FunFam" id="1.10.3210.10:FF:000001">
    <property type="entry name" value="GTP pyrophosphokinase RelA"/>
    <property type="match status" value="1"/>
</dbReference>
<dbReference type="GO" id="GO:0005886">
    <property type="term" value="C:plasma membrane"/>
    <property type="evidence" value="ECO:0007669"/>
    <property type="project" value="TreeGrafter"/>
</dbReference>
<dbReference type="InterPro" id="IPR007685">
    <property type="entry name" value="RelA_SpoT"/>
</dbReference>
<dbReference type="Gene3D" id="1.10.3210.10">
    <property type="entry name" value="Hypothetical protein af1432"/>
    <property type="match status" value="1"/>
</dbReference>
<dbReference type="InterPro" id="IPR002912">
    <property type="entry name" value="ACT_dom"/>
</dbReference>
<evidence type="ECO:0000256" key="1">
    <source>
        <dbReference type="RuleBase" id="RU003847"/>
    </source>
</evidence>
<comment type="similarity">
    <text evidence="1">Belongs to the relA/spoT family.</text>
</comment>
<dbReference type="GO" id="GO:0042594">
    <property type="term" value="P:response to starvation"/>
    <property type="evidence" value="ECO:0007669"/>
    <property type="project" value="TreeGrafter"/>
</dbReference>
<comment type="function">
    <text evidence="1">In eubacteria ppGpp (guanosine 3'-diphosphate 5'-diphosphate) is a mediator of the stringent response that coordinates a variety of cellular activities in response to changes in nutritional abundance.</text>
</comment>
<dbReference type="InterPro" id="IPR045600">
    <property type="entry name" value="RelA/SpoT_AH_RIS"/>
</dbReference>
<dbReference type="Pfam" id="PF19296">
    <property type="entry name" value="RelA_AH_RIS"/>
    <property type="match status" value="1"/>
</dbReference>
<dbReference type="InterPro" id="IPR003607">
    <property type="entry name" value="HD/PDEase_dom"/>
</dbReference>
<organism evidence="4 5">
    <name type="scientific">candidate division KSB3 bacterium</name>
    <dbReference type="NCBI Taxonomy" id="2044937"/>
    <lineage>
        <taxon>Bacteria</taxon>
        <taxon>candidate division KSB3</taxon>
    </lineage>
</organism>
<dbReference type="PROSITE" id="PS51880">
    <property type="entry name" value="TGS"/>
    <property type="match status" value="1"/>
</dbReference>
<dbReference type="InterPro" id="IPR012676">
    <property type="entry name" value="TGS-like"/>
</dbReference>
<dbReference type="Pfam" id="PF02824">
    <property type="entry name" value="TGS"/>
    <property type="match status" value="1"/>
</dbReference>
<dbReference type="SMART" id="SM00471">
    <property type="entry name" value="HDc"/>
    <property type="match status" value="1"/>
</dbReference>
<dbReference type="GO" id="GO:0008728">
    <property type="term" value="F:GTP diphosphokinase activity"/>
    <property type="evidence" value="ECO:0007669"/>
    <property type="project" value="TreeGrafter"/>
</dbReference>
<sequence>MSYIILMHRIHDSVDKLRQYYPNADVNLVYRAYIFAAKMHRGQTRLSGEPYLSHTIETAVILANMKMDAVTVSTGLLHDILEDTDTTYEEVQDMFGPEVAQLVDGVTKISKIYFASREEYQAENLRKMLLAMAKDIRVLIVKLADRLHNIRTLQYAGKEQQKRVAQETLDIFAPLANRLGLGLIKSELEDLSFKYLDPDMYKRVMQRSEEMGGERQKTIEIVKEELERRLKTQNIQAVITSREKHLYSIYRKMKRLNISFKDVMDIIGLRVITNTKADCYSTLGLIHSTWKHIPQSFDDYITLPKPNMYQSLHTAVIGPFGRPVEIQIRTWEMHHLSEEGIAAHWRYKEGKEKDDEYDSKFSGLRHILEWHQELENPSEFVEHLKIDLFPDDVYVFTPKGKVKCLPQGATPIDFAYAVHTEVGEQCYGARVNERIVPLRTPLKNGDIVEILTQKNHHPGRDWLNYVVTSKAKTKIRHFFRAKKREAEIQLGTEILEKALRKSGTRLSRVQKDGRLKRVTAELGHSTEEDLLSAIGAQKYSPKHIVKRLFPENESAEAVEEQNDTKQHYEIEQTQRNTSGGAIKVKGVDNILTRFGQCCRPLPGDNIIGFITKGRGITIHTVDCPNMKAMEFDDDRKIDVEWDIDPQVHYPAELYVIGTIRDSLFADIVAAIAKTNTNILASNSEKSANQLEVRCIITVQGREHLSTVIRSVKNVRHVHEVSHVRAPAPRY</sequence>
<dbReference type="PANTHER" id="PTHR21262:SF36">
    <property type="entry name" value="BIFUNCTIONAL (P)PPGPP SYNTHASE_HYDROLASE SPOT"/>
    <property type="match status" value="1"/>
</dbReference>
<dbReference type="Gene3D" id="3.10.20.30">
    <property type="match status" value="1"/>
</dbReference>
<feature type="domain" description="HD" evidence="2">
    <location>
        <begin position="51"/>
        <end position="150"/>
    </location>
</feature>
<dbReference type="SUPFAM" id="SSF109604">
    <property type="entry name" value="HD-domain/PDEase-like"/>
    <property type="match status" value="1"/>
</dbReference>
<name>A0A2G6E3C8_9BACT</name>
<accession>A0A2G6E3C8</accession>
<keyword evidence="4" id="KW-0808">Transferase</keyword>
<dbReference type="SUPFAM" id="SSF81301">
    <property type="entry name" value="Nucleotidyltransferase"/>
    <property type="match status" value="1"/>
</dbReference>
<dbReference type="GO" id="GO:0016301">
    <property type="term" value="F:kinase activity"/>
    <property type="evidence" value="ECO:0007669"/>
    <property type="project" value="UniProtKB-KW"/>
</dbReference>
<dbReference type="FunFam" id="3.30.460.10:FF:000001">
    <property type="entry name" value="GTP pyrophosphokinase RelA"/>
    <property type="match status" value="1"/>
</dbReference>
<dbReference type="Pfam" id="PF04607">
    <property type="entry name" value="RelA_SpoT"/>
    <property type="match status" value="1"/>
</dbReference>
<protein>
    <submittedName>
        <fullName evidence="4">GTP pyrophosphokinase</fullName>
    </submittedName>
</protein>
<dbReference type="EMBL" id="PDPS01000036">
    <property type="protein sequence ID" value="PID56258.1"/>
    <property type="molecule type" value="Genomic_DNA"/>
</dbReference>